<protein>
    <submittedName>
        <fullName evidence="1">Uncharacterized protein</fullName>
    </submittedName>
</protein>
<reference evidence="1" key="1">
    <citation type="submission" date="2020-04" db="EMBL/GenBank/DDBJ databases">
        <authorList>
            <person name="Zhang T."/>
        </authorList>
    </citation>
    <scope>NUCLEOTIDE SEQUENCE</scope>
    <source>
        <strain evidence="1">HKST-UBA80</strain>
    </source>
</reference>
<accession>A0A955E010</accession>
<dbReference type="Proteomes" id="UP000714817">
    <property type="component" value="Unassembled WGS sequence"/>
</dbReference>
<sequence>QDSTTTMTLDANFLVTGDTTLGGLTITKDLQVGSIRLESLTNELSVIGPSCYTKATGSLNEELCELQTIYFQKNLSGNIDFMDGAILFEADGTVRIEGEVEAAQIKTSELVFDKDSDYVGSGVLKAESTEVKIETKSIDANSKVIITPTSNTYNEVLYVYEKAEKEYFIVKTNSPVTEDIEFDWWIITIK</sequence>
<dbReference type="AlphaFoldDB" id="A0A955E010"/>
<organism evidence="1 2">
    <name type="scientific">candidate division WWE3 bacterium</name>
    <dbReference type="NCBI Taxonomy" id="2053526"/>
    <lineage>
        <taxon>Bacteria</taxon>
        <taxon>Katanobacteria</taxon>
    </lineage>
</organism>
<dbReference type="EMBL" id="JAGQNY010000010">
    <property type="protein sequence ID" value="MCA9302301.1"/>
    <property type="molecule type" value="Genomic_DNA"/>
</dbReference>
<proteinExistence type="predicted"/>
<name>A0A955E010_UNCKA</name>
<gene>
    <name evidence="1" type="ORF">KDA10_03020</name>
</gene>
<reference evidence="1" key="2">
    <citation type="journal article" date="2021" name="Microbiome">
        <title>Successional dynamics and alternative stable states in a saline activated sludge microbial community over 9 years.</title>
        <authorList>
            <person name="Wang Y."/>
            <person name="Ye J."/>
            <person name="Ju F."/>
            <person name="Liu L."/>
            <person name="Boyd J.A."/>
            <person name="Deng Y."/>
            <person name="Parks D.H."/>
            <person name="Jiang X."/>
            <person name="Yin X."/>
            <person name="Woodcroft B.J."/>
            <person name="Tyson G.W."/>
            <person name="Hugenholtz P."/>
            <person name="Polz M.F."/>
            <person name="Zhang T."/>
        </authorList>
    </citation>
    <scope>NUCLEOTIDE SEQUENCE</scope>
    <source>
        <strain evidence="1">HKST-UBA80</strain>
    </source>
</reference>
<evidence type="ECO:0000313" key="1">
    <source>
        <dbReference type="EMBL" id="MCA9302301.1"/>
    </source>
</evidence>
<evidence type="ECO:0000313" key="2">
    <source>
        <dbReference type="Proteomes" id="UP000714817"/>
    </source>
</evidence>
<feature type="non-terminal residue" evidence="1">
    <location>
        <position position="1"/>
    </location>
</feature>
<comment type="caution">
    <text evidence="1">The sequence shown here is derived from an EMBL/GenBank/DDBJ whole genome shotgun (WGS) entry which is preliminary data.</text>
</comment>